<evidence type="ECO:0000313" key="3">
    <source>
        <dbReference type="Proteomes" id="UP000011603"/>
    </source>
</evidence>
<evidence type="ECO:0000313" key="2">
    <source>
        <dbReference type="EMBL" id="ELZ97179.1"/>
    </source>
</evidence>
<keyword evidence="1" id="KW-0614">Plasmid</keyword>
<dbReference type="Proteomes" id="UP000027075">
    <property type="component" value="Plasmid HMPLAS1"/>
</dbReference>
<reference evidence="2 3" key="1">
    <citation type="journal article" date="2014" name="PLoS Genet.">
        <title>Phylogenetically driven sequencing of extremely halophilic archaea reveals strategies for static and dynamic osmo-response.</title>
        <authorList>
            <person name="Becker E.A."/>
            <person name="Seitzer P.M."/>
            <person name="Tritt A."/>
            <person name="Larsen D."/>
            <person name="Krusor M."/>
            <person name="Yao A.I."/>
            <person name="Wu D."/>
            <person name="Madern D."/>
            <person name="Eisen J.A."/>
            <person name="Darling A.E."/>
            <person name="Facciotti M.T."/>
        </authorList>
    </citation>
    <scope>NUCLEOTIDE SEQUENCE [LARGE SCALE GENOMIC DNA]</scope>
    <source>
        <strain evidence="2">ATCC 33500</strain>
        <strain evidence="3">ATCC 33500 / DSM 1411 / JCM 8866 / NBRC 14739 / NCIMB 2177 / R-4</strain>
    </source>
</reference>
<keyword evidence="3" id="KW-1185">Reference proteome</keyword>
<sequence length="84" mass="9107">MFFIPESKAVSVAGVFQRCRAIGEKHGVVDVVFLAEFMEERMSENVVLVGSSFVWSNSLVSGSTTAYSQYCSSLSRITVSSTAT</sequence>
<evidence type="ECO:0000313" key="1">
    <source>
        <dbReference type="EMBL" id="AHZ24436.1"/>
    </source>
</evidence>
<dbReference type="EMBL" id="CP007554">
    <property type="protein sequence ID" value="AHZ24436.1"/>
    <property type="molecule type" value="Genomic_DNA"/>
</dbReference>
<accession>M0INW6</accession>
<geneLocation type="plasmid" evidence="1 4">
    <name>HMPLAS1</name>
</geneLocation>
<dbReference type="AlphaFoldDB" id="M0INW6"/>
<gene>
    <name evidence="1" type="ORF">BM92_16095</name>
    <name evidence="2" type="ORF">C439_17693</name>
</gene>
<proteinExistence type="predicted"/>
<evidence type="ECO:0000313" key="4">
    <source>
        <dbReference type="Proteomes" id="UP000027075"/>
    </source>
</evidence>
<name>M0INW6_HALMT</name>
<dbReference type="Proteomes" id="UP000011603">
    <property type="component" value="Unassembled WGS sequence"/>
</dbReference>
<dbReference type="EMBL" id="AOLO01000015">
    <property type="protein sequence ID" value="ELZ97179.1"/>
    <property type="molecule type" value="Genomic_DNA"/>
</dbReference>
<protein>
    <submittedName>
        <fullName evidence="2">Uncharacterized protein</fullName>
    </submittedName>
</protein>
<organism evidence="2 3">
    <name type="scientific">Haloferax mediterranei (strain ATCC 33500 / DSM 1411 / JCM 8866 / NBRC 14739 / NCIMB 2177 / R-4)</name>
    <name type="common">Halobacterium mediterranei</name>
    <dbReference type="NCBI Taxonomy" id="523841"/>
    <lineage>
        <taxon>Archaea</taxon>
        <taxon>Methanobacteriati</taxon>
        <taxon>Methanobacteriota</taxon>
        <taxon>Stenosarchaea group</taxon>
        <taxon>Halobacteria</taxon>
        <taxon>Halobacteriales</taxon>
        <taxon>Haloferacaceae</taxon>
        <taxon>Haloferax</taxon>
    </lineage>
</organism>
<dbReference type="PATRIC" id="fig|523841.21.peg.3554"/>
<reference evidence="1 4" key="2">
    <citation type="submission" date="2014-04" db="EMBL/GenBank/DDBJ databases">
        <title>Transcriptional profiles of Haloferax mediterranei on the basis of nitrogen availability.</title>
        <authorList>
            <person name="Bautista V."/>
        </authorList>
    </citation>
    <scope>NUCLEOTIDE SEQUENCE [LARGE SCALE GENOMIC DNA]</scope>
    <source>
        <strain evidence="1">ATCC 33500</strain>
        <strain evidence="4">ATCC 33500 / DSM 1411 / JCM 8866 / NBRC 14739 / NCIMB 2177 / R-4</strain>
        <plasmid evidence="1">HMPLAS1</plasmid>
        <plasmid evidence="4">Plasmid HMPLAS1</plasmid>
    </source>
</reference>